<organism evidence="4 5">
    <name type="scientific">Candidatus Daviesbacteria bacterium GW2011_GWA2_40_9</name>
    <dbReference type="NCBI Taxonomy" id="1618424"/>
    <lineage>
        <taxon>Bacteria</taxon>
        <taxon>Candidatus Daviesiibacteriota</taxon>
    </lineage>
</organism>
<proteinExistence type="predicted"/>
<feature type="region of interest" description="Disordered" evidence="2">
    <location>
        <begin position="363"/>
        <end position="404"/>
    </location>
</feature>
<evidence type="ECO:0000313" key="5">
    <source>
        <dbReference type="Proteomes" id="UP000034601"/>
    </source>
</evidence>
<feature type="compositionally biased region" description="Basic and acidic residues" evidence="2">
    <location>
        <begin position="807"/>
        <end position="823"/>
    </location>
</feature>
<dbReference type="Pfam" id="PF18915">
    <property type="entry name" value="DUF5667"/>
    <property type="match status" value="3"/>
</dbReference>
<reference evidence="4 5" key="1">
    <citation type="journal article" date="2015" name="Nature">
        <title>rRNA introns, odd ribosomes, and small enigmatic genomes across a large radiation of phyla.</title>
        <authorList>
            <person name="Brown C.T."/>
            <person name="Hug L.A."/>
            <person name="Thomas B.C."/>
            <person name="Sharon I."/>
            <person name="Castelle C.J."/>
            <person name="Singh A."/>
            <person name="Wilkins M.J."/>
            <person name="Williams K.H."/>
            <person name="Banfield J.F."/>
        </authorList>
    </citation>
    <scope>NUCLEOTIDE SEQUENCE [LARGE SCALE GENOMIC DNA]</scope>
</reference>
<dbReference type="InterPro" id="IPR043725">
    <property type="entry name" value="DUF5667"/>
</dbReference>
<feature type="coiled-coil region" evidence="1">
    <location>
        <begin position="432"/>
        <end position="486"/>
    </location>
</feature>
<protein>
    <recommendedName>
        <fullName evidence="3">DUF5667 domain-containing protein</fullName>
    </recommendedName>
</protein>
<evidence type="ECO:0000256" key="1">
    <source>
        <dbReference type="SAM" id="Coils"/>
    </source>
</evidence>
<feature type="region of interest" description="Disordered" evidence="2">
    <location>
        <begin position="1685"/>
        <end position="1705"/>
    </location>
</feature>
<keyword evidence="1" id="KW-0175">Coiled coil</keyword>
<dbReference type="EMBL" id="LCAB01000003">
    <property type="protein sequence ID" value="KKR83621.1"/>
    <property type="molecule type" value="Genomic_DNA"/>
</dbReference>
<feature type="region of interest" description="Disordered" evidence="2">
    <location>
        <begin position="685"/>
        <end position="706"/>
    </location>
</feature>
<dbReference type="Proteomes" id="UP000034601">
    <property type="component" value="Unassembled WGS sequence"/>
</dbReference>
<dbReference type="PATRIC" id="fig|1618424.3.peg.171"/>
<evidence type="ECO:0000313" key="4">
    <source>
        <dbReference type="EMBL" id="KKR83621.1"/>
    </source>
</evidence>
<evidence type="ECO:0000256" key="2">
    <source>
        <dbReference type="SAM" id="MobiDB-lite"/>
    </source>
</evidence>
<evidence type="ECO:0000259" key="3">
    <source>
        <dbReference type="Pfam" id="PF18915"/>
    </source>
</evidence>
<feature type="domain" description="DUF5667" evidence="3">
    <location>
        <begin position="406"/>
        <end position="499"/>
    </location>
</feature>
<accession>A0A0G0U8S1</accession>
<feature type="region of interest" description="Disordered" evidence="2">
    <location>
        <begin position="797"/>
        <end position="826"/>
    </location>
</feature>
<feature type="domain" description="DUF5667" evidence="3">
    <location>
        <begin position="72"/>
        <end position="160"/>
    </location>
</feature>
<name>A0A0G0U8S1_9BACT</name>
<sequence length="1727" mass="186636">MFGAKKLALVIAVFTLIAWSFRPQPLYALKNQYYDFGPYYNQPQILGFSFSSLENLPVPKIPDNLVPPKSSGLLPGSPFYPLERVTENIQIAFTFDPVKREELRLGFASERMSEAKTLMEEGKTEAASLAFDDYRDIFQEVTQNLSGLTEKNNPGFQVLADKVEEVAAAQVVVAQTLSLSSPPVQAEGWNSVSQTAQRVLDEIAEVRGEPPLPADLSGSIQKLKEQGLISEEESNKLYSLDSRSGVREELDKLASSGQFPASELIKLDTAVAKSYPDVHQTMTANLQVAEIKVYQTLPQPSDKILEEIEKWQTNPLTPPPNDIKPYLWYNRAQDLAKEVDLSNFAPDQQSQLTKLYPQAVVSNPTYIPPPSPSPTSSAANQSASATPSVATSVPPKADSYLGETGGALPGQTTYFIKQLGENLQFTFTFDPADKARLKMQQAERRLAEAQALSLDSKAASFYEGAIKSYQQAMEEASSYLKNSQDNQKAQEVAGKLESQAARHEIVLEKGLLPVPVDGQLITEAIQATENALDRSADIQGRPALPPALFDRLGDLKAQGLILPEEAEELVRSNSREEARKKIRKLVEIGTFPPADSKKLDEAQVLTSPSDYNQLVEVRKVEELQNLRSVQSEFARTPALKATITALGQRETALFSSIDTSFIKPEDLGGREDLAKTYQKLVASPRPINGGQFGPEVKPDATPSAATSPRAQDAVLSACPAGAIFKQFEGCVWADTGRKLNDYDQYRCEGPRQYYSFAARQCVAYEPGKGFQDDAQPICPVGYTWAWETQSCQAFTGGGPLPLPIPKPEPEPKDDKEFEERSKSCPEGSSYKIPNGCVWDKDGKPIYDSSQYRCTRGQYYSFEEQKCIRSPKVGEPYPKDTTPACKESGDYWSWSESKCIPAVEPFNQDQSGASKVTTFEFRPTFATPGSPLYPLKQLGETIRFATAFTPEARQEVRISQARERLAEGYAALEKGQKENFAQALASYTAKMQEMFNDLSEGSLSEDAKKAISQRLVKEAVEQNLILQKIEVVATNESAAAISAASSSIILGVDKAADLASEPPIPDEVKAKIEALPEQMISEEDKKKMLQASSRVEARLKLGELVAKGGLTPTDTSFLNEDFSQVDQGTQWKVEELKKLEEMATISDQKEKIEKTVEKNEGIVEKLADFQKNFEPGKEVPAEIRPYVRFTRIEEITQTIRPDIVRLEDFQNRKDIVLAVAALQEEFKPTKEAIQKIEEFRKKNPNAALPLELARIEALSFNLGVRWEAGPCYLPTPLFPANTPCPPPGAAIPVASLTSSGPVYGGSSQSGWYGASGGYGFQGASVDKDGKPLVYGQGPASKSAGVCPSEFHWMYDSGGWCMSNSGNYSSSYSFSSYTPSGPATPGYTPYTPYYTAPGAPPATSGYPVGDNSPNDGCPYGYDSDGGRGNCIPNSYPSSSYSYSPPNYYGVAPTYYTTTPPAGTVPGSGPKPTAPGQCPSGFHWMSDSGGWCMADGNTYVPSGTATSSTPPPGGYNYYSPNLTQSSCGPGYYWDGRGCIPTYSGSSSSYSGSYYSGWSGSTCTPPSSGCGSDSYWDYGTCSCRSSSSYYGGSGPSSTNYCQGISCSGGSYLDYSTCSCKYSSSSSTTSTGSSSCSPPAGGCGSGWFDSGSCSCKTASSDGCYNVSASSCGSGWYFDSAACTCRQSTTSEGTTSSGGSTTSSGSSSGSCPSGYHWMSDSGGWCMADGGSSS</sequence>
<feature type="compositionally biased region" description="Low complexity" evidence="2">
    <location>
        <begin position="374"/>
        <end position="395"/>
    </location>
</feature>
<gene>
    <name evidence="4" type="ORF">UU29_C0003G0023</name>
</gene>
<feature type="domain" description="DUF5667" evidence="3">
    <location>
        <begin position="925"/>
        <end position="1028"/>
    </location>
</feature>
<comment type="caution">
    <text evidence="4">The sequence shown here is derived from an EMBL/GenBank/DDBJ whole genome shotgun (WGS) entry which is preliminary data.</text>
</comment>